<keyword evidence="3" id="KW-1185">Reference proteome</keyword>
<evidence type="ECO:0000313" key="3">
    <source>
        <dbReference type="Proteomes" id="UP001438112"/>
    </source>
</evidence>
<comment type="caution">
    <text evidence="2">The sequence shown here is derived from an EMBL/GenBank/DDBJ whole genome shotgun (WGS) entry which is preliminary data.</text>
</comment>
<reference evidence="2 3" key="1">
    <citation type="submission" date="2024-03" db="EMBL/GenBank/DDBJ databases">
        <title>Inconsistent identification of Apilactobacillus kunkeei-related strains obtained by well-developed overall genome related indices.</title>
        <authorList>
            <person name="Maeno S."/>
            <person name="Endo A."/>
        </authorList>
    </citation>
    <scope>NUCLEOTIDE SEQUENCE [LARGE SCALE GENOMIC DNA]</scope>
    <source>
        <strain evidence="2 3">20H-10</strain>
    </source>
</reference>
<gene>
    <name evidence="2" type="ORF">AP20H10_06220</name>
</gene>
<evidence type="ECO:0000313" key="2">
    <source>
        <dbReference type="EMBL" id="GAA6114259.1"/>
    </source>
</evidence>
<dbReference type="EMBL" id="BAABVV010000031">
    <property type="protein sequence ID" value="GAA6114259.1"/>
    <property type="molecule type" value="Genomic_DNA"/>
</dbReference>
<protein>
    <submittedName>
        <fullName evidence="2">Uncharacterized protein</fullName>
    </submittedName>
</protein>
<feature type="chain" id="PRO_5046966468" evidence="1">
    <location>
        <begin position="23"/>
        <end position="174"/>
    </location>
</feature>
<keyword evidence="1" id="KW-0732">Signal</keyword>
<evidence type="ECO:0000256" key="1">
    <source>
        <dbReference type="SAM" id="SignalP"/>
    </source>
</evidence>
<proteinExistence type="predicted"/>
<feature type="signal peptide" evidence="1">
    <location>
        <begin position="1"/>
        <end position="22"/>
    </location>
</feature>
<organism evidence="2 3">
    <name type="scientific">Apilactobacillus apinorum</name>
    <dbReference type="NCBI Taxonomy" id="1218495"/>
    <lineage>
        <taxon>Bacteria</taxon>
        <taxon>Bacillati</taxon>
        <taxon>Bacillota</taxon>
        <taxon>Bacilli</taxon>
        <taxon>Lactobacillales</taxon>
        <taxon>Lactobacillaceae</taxon>
        <taxon>Apilactobacillus</taxon>
    </lineage>
</organism>
<name>A0ABP9ZHK3_9LACO</name>
<dbReference type="Proteomes" id="UP001438112">
    <property type="component" value="Unassembled WGS sequence"/>
</dbReference>
<accession>A0ABP9ZHK3</accession>
<sequence length="174" mass="19503">MSKTCKIIIVTIFVIISITSSAFTAEASDIKPTYNRSWTNNLAIAGYAYKIPGKKDTYRVIEVKSVRNGATALIQSKQTKKKRWVNPITTFYNVNVSKKALKKLINAELKVINQPDSKLANQKLAQVQKIAKKLNGNNRKIANQSIKQLKNRIKNPIYANIPSLLVGTYPGKIR</sequence>
<dbReference type="RefSeq" id="WP_353317717.1">
    <property type="nucleotide sequence ID" value="NZ_BAABVV010000031.1"/>
</dbReference>